<evidence type="ECO:0000313" key="3">
    <source>
        <dbReference type="Proteomes" id="UP000298138"/>
    </source>
</evidence>
<name>A0A4S2MMG2_9PEZI</name>
<feature type="non-terminal residue" evidence="2">
    <location>
        <position position="1"/>
    </location>
</feature>
<organism evidence="2 3">
    <name type="scientific">Ascodesmis nigricans</name>
    <dbReference type="NCBI Taxonomy" id="341454"/>
    <lineage>
        <taxon>Eukaryota</taxon>
        <taxon>Fungi</taxon>
        <taxon>Dikarya</taxon>
        <taxon>Ascomycota</taxon>
        <taxon>Pezizomycotina</taxon>
        <taxon>Pezizomycetes</taxon>
        <taxon>Pezizales</taxon>
        <taxon>Ascodesmidaceae</taxon>
        <taxon>Ascodesmis</taxon>
    </lineage>
</organism>
<keyword evidence="3" id="KW-1185">Reference proteome</keyword>
<evidence type="ECO:0000313" key="2">
    <source>
        <dbReference type="EMBL" id="TGZ78135.1"/>
    </source>
</evidence>
<keyword evidence="1" id="KW-0472">Membrane</keyword>
<keyword evidence="1" id="KW-1133">Transmembrane helix</keyword>
<keyword evidence="1" id="KW-0812">Transmembrane</keyword>
<gene>
    <name evidence="2" type="ORF">EX30DRAFT_385753</name>
</gene>
<dbReference type="InParanoid" id="A0A4S2MMG2"/>
<reference evidence="2 3" key="1">
    <citation type="submission" date="2019-04" db="EMBL/GenBank/DDBJ databases">
        <title>Comparative genomics and transcriptomics to analyze fruiting body development in filamentous ascomycetes.</title>
        <authorList>
            <consortium name="DOE Joint Genome Institute"/>
            <person name="Lutkenhaus R."/>
            <person name="Traeger S."/>
            <person name="Breuer J."/>
            <person name="Kuo A."/>
            <person name="Lipzen A."/>
            <person name="Pangilinan J."/>
            <person name="Dilworth D."/>
            <person name="Sandor L."/>
            <person name="Poggeler S."/>
            <person name="Barry K."/>
            <person name="Grigoriev I.V."/>
            <person name="Nowrousian M."/>
        </authorList>
    </citation>
    <scope>NUCLEOTIDE SEQUENCE [LARGE SCALE GENOMIC DNA]</scope>
    <source>
        <strain evidence="2 3">CBS 389.68</strain>
    </source>
</reference>
<dbReference type="EMBL" id="ML220145">
    <property type="protein sequence ID" value="TGZ78135.1"/>
    <property type="molecule type" value="Genomic_DNA"/>
</dbReference>
<dbReference type="Proteomes" id="UP000298138">
    <property type="component" value="Unassembled WGS sequence"/>
</dbReference>
<accession>A0A4S2MMG2</accession>
<protein>
    <submittedName>
        <fullName evidence="2">Uncharacterized protein</fullName>
    </submittedName>
</protein>
<sequence>QPVETARRLSSHNSQHRYQLILPFTALEITSAKYFTMLKYCSLHYYNTLAHRGSIYPWNQVPDDTWHGIPIVPFLILNLLSACLLTVWSFTAGILHLSFTSIFRYPHAQDAYRSHYPLPTCRTYKIFYLLARTTSAHLMDIYSSGGIGASDTCRYAG</sequence>
<feature type="transmembrane region" description="Helical" evidence="1">
    <location>
        <begin position="71"/>
        <end position="95"/>
    </location>
</feature>
<proteinExistence type="predicted"/>
<evidence type="ECO:0000256" key="1">
    <source>
        <dbReference type="SAM" id="Phobius"/>
    </source>
</evidence>
<dbReference type="AlphaFoldDB" id="A0A4S2MMG2"/>